<feature type="compositionally biased region" description="Basic residues" evidence="6">
    <location>
        <begin position="588"/>
        <end position="605"/>
    </location>
</feature>
<feature type="region of interest" description="Disordered" evidence="6">
    <location>
        <begin position="350"/>
        <end position="727"/>
    </location>
</feature>
<name>A0A2I8VPZ2_9EURY</name>
<feature type="transmembrane region" description="Helical" evidence="7">
    <location>
        <begin position="294"/>
        <end position="312"/>
    </location>
</feature>
<keyword evidence="3 7" id="KW-0812">Transmembrane</keyword>
<evidence type="ECO:0000313" key="10">
    <source>
        <dbReference type="Proteomes" id="UP000236584"/>
    </source>
</evidence>
<feature type="compositionally biased region" description="Basic and acidic residues" evidence="6">
    <location>
        <begin position="359"/>
        <end position="370"/>
    </location>
</feature>
<dbReference type="EMBL" id="CP026309">
    <property type="protein sequence ID" value="AUV83992.1"/>
    <property type="molecule type" value="Genomic_DNA"/>
</dbReference>
<protein>
    <recommendedName>
        <fullName evidence="8">ABC3 transporter permease C-terminal domain-containing protein</fullName>
    </recommendedName>
</protein>
<dbReference type="Pfam" id="PF02687">
    <property type="entry name" value="FtsX"/>
    <property type="match status" value="1"/>
</dbReference>
<dbReference type="InterPro" id="IPR003838">
    <property type="entry name" value="ABC3_permease_C"/>
</dbReference>
<evidence type="ECO:0000256" key="2">
    <source>
        <dbReference type="ARBA" id="ARBA00022475"/>
    </source>
</evidence>
<feature type="compositionally biased region" description="Basic and acidic residues" evidence="6">
    <location>
        <begin position="703"/>
        <end position="714"/>
    </location>
</feature>
<sequence length="727" mass="78251">MSYARVFLRGWSRREWLTVLVVAITTAFLLGTALLLASAGAYTETLEDDLSGTATVAEYDSLAAAQSAAGEGDVVVPLATATADGEDVTVAGIPPDAPDILSGASVDWRQARFPNVERGAAGPVSETRTVNFVGQQASVQLSVRPYAEAAAGEDPRTILPPWWYAAPASDVEELGVSSVLVFDSDGGIAGAVPTGRPAPPGTPLLAALPFLLAGVRELLTVLSVATIGGGVLVLVVVYSVTRMSIRDRHDDIRVVRSTGGSPRRLFAVLCARAGGLVVTGVALGYALGVVFTNAVTNLAVVAGLPVNLTGTVTPAVARLLLTLSGVLILSGLVAGALAAWPTVRTPPAQLRLRTRRSNRPREGSCPRHGDQLGAHGRWSPRWTARSDSGRAQPDASGSASGDSDDGHADRLRLRRSPGRVALGGVRSPRRHSKRDHRRIWCGPPLEQSRRRRHGRAAPLAGHQRERGSHLRRRPRRPAVHGPGGRLRRVRVGFGHEARQGESATIARRGSHRPAVGVDARRRGGRHHRPGWERHARRSARDGRRRVRRTGGQHAQRHAGDPAGGGTGARDRVGRRPHHPDRGPLRSTARARRARRGKRCRRHRCRRPVEGSSRRVVHGQRLPAQPRRDTGAFDGRPRRGEQRDARSAVGHARSRRGTRTTDPGDAFIGRDDDARRRGVHHSSPGVRPERALDSLGVAEARTPGCDDDRPRRSAERLVLVGSRGDRRL</sequence>
<dbReference type="Proteomes" id="UP000236584">
    <property type="component" value="Chromosome"/>
</dbReference>
<feature type="domain" description="ABC3 transporter permease C-terminal" evidence="8">
    <location>
        <begin position="230"/>
        <end position="347"/>
    </location>
</feature>
<feature type="compositionally biased region" description="Basic and acidic residues" evidence="6">
    <location>
        <begin position="568"/>
        <end position="583"/>
    </location>
</feature>
<feature type="transmembrane region" description="Helical" evidence="7">
    <location>
        <begin position="265"/>
        <end position="288"/>
    </location>
</feature>
<dbReference type="KEGG" id="srub:C2R22_13600"/>
<evidence type="ECO:0000259" key="8">
    <source>
        <dbReference type="Pfam" id="PF02687"/>
    </source>
</evidence>
<evidence type="ECO:0000256" key="1">
    <source>
        <dbReference type="ARBA" id="ARBA00004651"/>
    </source>
</evidence>
<gene>
    <name evidence="9" type="ORF">C2R22_13600</name>
</gene>
<feature type="compositionally biased region" description="Basic residues" evidence="6">
    <location>
        <begin position="427"/>
        <end position="439"/>
    </location>
</feature>
<dbReference type="GO" id="GO:0005886">
    <property type="term" value="C:plasma membrane"/>
    <property type="evidence" value="ECO:0007669"/>
    <property type="project" value="UniProtKB-SubCell"/>
</dbReference>
<keyword evidence="2" id="KW-1003">Cell membrane</keyword>
<keyword evidence="5 7" id="KW-0472">Membrane</keyword>
<reference evidence="9 10" key="1">
    <citation type="submission" date="2018-01" db="EMBL/GenBank/DDBJ databases">
        <title>Complete genome sequence of Salinigranum rubrum GX10T, an extremely halophilic archaeon isolated from a marine solar saltern.</title>
        <authorList>
            <person name="Han S."/>
        </authorList>
    </citation>
    <scope>NUCLEOTIDE SEQUENCE [LARGE SCALE GENOMIC DNA]</scope>
    <source>
        <strain evidence="9 10">GX10</strain>
    </source>
</reference>
<evidence type="ECO:0000256" key="7">
    <source>
        <dbReference type="SAM" id="Phobius"/>
    </source>
</evidence>
<evidence type="ECO:0000256" key="4">
    <source>
        <dbReference type="ARBA" id="ARBA00022989"/>
    </source>
</evidence>
<accession>A0A2I8VPZ2</accession>
<dbReference type="AlphaFoldDB" id="A0A2I8VPZ2"/>
<feature type="transmembrane region" description="Helical" evidence="7">
    <location>
        <begin position="319"/>
        <end position="340"/>
    </location>
</feature>
<feature type="compositionally biased region" description="Basic and acidic residues" evidence="6">
    <location>
        <begin position="625"/>
        <end position="645"/>
    </location>
</feature>
<evidence type="ECO:0000256" key="5">
    <source>
        <dbReference type="ARBA" id="ARBA00023136"/>
    </source>
</evidence>
<feature type="transmembrane region" description="Helical" evidence="7">
    <location>
        <begin position="218"/>
        <end position="240"/>
    </location>
</feature>
<keyword evidence="4 7" id="KW-1133">Transmembrane helix</keyword>
<comment type="subcellular location">
    <subcellularLocation>
        <location evidence="1">Cell membrane</location>
        <topology evidence="1">Multi-pass membrane protein</topology>
    </subcellularLocation>
</comment>
<feature type="compositionally biased region" description="Basic and acidic residues" evidence="6">
    <location>
        <begin position="529"/>
        <end position="541"/>
    </location>
</feature>
<feature type="compositionally biased region" description="Basic residues" evidence="6">
    <location>
        <begin position="469"/>
        <end position="478"/>
    </location>
</feature>
<organism evidence="9 10">
    <name type="scientific">Salinigranum rubrum</name>
    <dbReference type="NCBI Taxonomy" id="755307"/>
    <lineage>
        <taxon>Archaea</taxon>
        <taxon>Methanobacteriati</taxon>
        <taxon>Methanobacteriota</taxon>
        <taxon>Stenosarchaea group</taxon>
        <taxon>Halobacteria</taxon>
        <taxon>Halobacteriales</taxon>
        <taxon>Haloferacaceae</taxon>
        <taxon>Salinigranum</taxon>
    </lineage>
</organism>
<proteinExistence type="predicted"/>
<keyword evidence="10" id="KW-1185">Reference proteome</keyword>
<evidence type="ECO:0000256" key="6">
    <source>
        <dbReference type="SAM" id="MobiDB-lite"/>
    </source>
</evidence>
<evidence type="ECO:0000256" key="3">
    <source>
        <dbReference type="ARBA" id="ARBA00022692"/>
    </source>
</evidence>
<evidence type="ECO:0000313" key="9">
    <source>
        <dbReference type="EMBL" id="AUV83992.1"/>
    </source>
</evidence>
<feature type="compositionally biased region" description="Basic residues" evidence="6">
    <location>
        <begin position="542"/>
        <end position="556"/>
    </location>
</feature>